<dbReference type="Gene3D" id="1.25.40.10">
    <property type="entry name" value="Tetratricopeptide repeat domain"/>
    <property type="match status" value="1"/>
</dbReference>
<evidence type="ECO:0000313" key="2">
    <source>
        <dbReference type="EMBL" id="KYF49832.1"/>
    </source>
</evidence>
<feature type="compositionally biased region" description="Basic residues" evidence="1">
    <location>
        <begin position="561"/>
        <end position="570"/>
    </location>
</feature>
<dbReference type="SUPFAM" id="SSF52540">
    <property type="entry name" value="P-loop containing nucleoside triphosphate hydrolases"/>
    <property type="match status" value="1"/>
</dbReference>
<accession>A0A150P3F1</accession>
<dbReference type="InterPro" id="IPR011990">
    <property type="entry name" value="TPR-like_helical_dom_sf"/>
</dbReference>
<reference evidence="2 3" key="1">
    <citation type="submission" date="2014-02" db="EMBL/GenBank/DDBJ databases">
        <title>The small core and large imbalanced accessory genome model reveals a collaborative survival strategy of Sorangium cellulosum strains in nature.</title>
        <authorList>
            <person name="Han K."/>
            <person name="Peng R."/>
            <person name="Blom J."/>
            <person name="Li Y.-Z."/>
        </authorList>
    </citation>
    <scope>NUCLEOTIDE SEQUENCE [LARGE SCALE GENOMIC DNA]</scope>
    <source>
        <strain evidence="2 3">So0157-18</strain>
    </source>
</reference>
<dbReference type="AlphaFoldDB" id="A0A150P3F1"/>
<dbReference type="PANTHER" id="PTHR13696:SF52">
    <property type="entry name" value="PARA FAMILY PROTEIN CT_582"/>
    <property type="match status" value="1"/>
</dbReference>
<dbReference type="EMBL" id="JELX01004205">
    <property type="protein sequence ID" value="KYF49832.1"/>
    <property type="molecule type" value="Genomic_DNA"/>
</dbReference>
<organism evidence="2 3">
    <name type="scientific">Sorangium cellulosum</name>
    <name type="common">Polyangium cellulosum</name>
    <dbReference type="NCBI Taxonomy" id="56"/>
    <lineage>
        <taxon>Bacteria</taxon>
        <taxon>Pseudomonadati</taxon>
        <taxon>Myxococcota</taxon>
        <taxon>Polyangia</taxon>
        <taxon>Polyangiales</taxon>
        <taxon>Polyangiaceae</taxon>
        <taxon>Sorangium</taxon>
    </lineage>
</organism>
<dbReference type="Pfam" id="PF13424">
    <property type="entry name" value="TPR_12"/>
    <property type="match status" value="1"/>
</dbReference>
<feature type="compositionally biased region" description="Basic and acidic residues" evidence="1">
    <location>
        <begin position="540"/>
        <end position="549"/>
    </location>
</feature>
<dbReference type="PANTHER" id="PTHR13696">
    <property type="entry name" value="P-LOOP CONTAINING NUCLEOSIDE TRIPHOSPHATE HYDROLASE"/>
    <property type="match status" value="1"/>
</dbReference>
<gene>
    <name evidence="2" type="ORF">BE04_21365</name>
</gene>
<sequence>MIFTEPNRRVLTFYSYKGGVGRTMALANVAYRLANTHGLSVIAVDWDLEAPGLHRFFGVSPDVAGSTSGILDYFVAWRDAVARNAPEPPPEVERVLDWLIPITDEKHAPRFGSLRVLLAGRLDKTYGDRLAGFHWQDFYSRTEGSAAVETLREKLVENADVVLIDSRTGLTDIGGICTIQLPDGVVLLTAPNHQSFEGTERVARAIDGAPEKERAGREKPRVWLAVSRVPLVEESYLADEWFGHHNQLFEKGVQEGLWFREDHPDGIRTHALPHRARWGFEEKVLREGGMVDSKDPLVLAYEQLTGTLLRWLRKESIPIPQPLADASTLSRPEDIAALQEEAAAAEQRGDTIGLAITLYKLAEELHSAQRHEEGIRKIEQAIGIFLSRGAYPEHARALHRLGDMLLSTGRVDESEEALRKSLTVARQVDEKVTEAGALTSLAAIRFHQGNEREAADLIRQMDTIEKRLIPGEPGVLEFFIYKIFAFYRTGRKEQAAELSRRIMSAARATGRPELEAFIEKLLTRLGNALPGVSDVPVPRPRTDEQESDHSQNTASDQATSTRHRTGRKRTSSSPIKRSGGRSR</sequence>
<proteinExistence type="predicted"/>
<evidence type="ECO:0000256" key="1">
    <source>
        <dbReference type="SAM" id="MobiDB-lite"/>
    </source>
</evidence>
<name>A0A150P3F1_SORCE</name>
<comment type="caution">
    <text evidence="2">The sequence shown here is derived from an EMBL/GenBank/DDBJ whole genome shotgun (WGS) entry which is preliminary data.</text>
</comment>
<feature type="compositionally biased region" description="Polar residues" evidence="1">
    <location>
        <begin position="550"/>
        <end position="560"/>
    </location>
</feature>
<dbReference type="InterPro" id="IPR050678">
    <property type="entry name" value="DNA_Partitioning_ATPase"/>
</dbReference>
<dbReference type="NCBIfam" id="NF047398">
    <property type="entry name" value="AAA_KGGVGR"/>
    <property type="match status" value="1"/>
</dbReference>
<evidence type="ECO:0000313" key="3">
    <source>
        <dbReference type="Proteomes" id="UP000075604"/>
    </source>
</evidence>
<dbReference type="SUPFAM" id="SSF48452">
    <property type="entry name" value="TPR-like"/>
    <property type="match status" value="1"/>
</dbReference>
<protein>
    <submittedName>
        <fullName evidence="2">Uncharacterized protein</fullName>
    </submittedName>
</protein>
<dbReference type="Proteomes" id="UP000075604">
    <property type="component" value="Unassembled WGS sequence"/>
</dbReference>
<dbReference type="InterPro" id="IPR027417">
    <property type="entry name" value="P-loop_NTPase"/>
</dbReference>
<feature type="region of interest" description="Disordered" evidence="1">
    <location>
        <begin position="529"/>
        <end position="583"/>
    </location>
</feature>
<dbReference type="Gene3D" id="3.40.50.300">
    <property type="entry name" value="P-loop containing nucleotide triphosphate hydrolases"/>
    <property type="match status" value="1"/>
</dbReference>